<evidence type="ECO:0000256" key="5">
    <source>
        <dbReference type="ARBA" id="ARBA00024029"/>
    </source>
</evidence>
<dbReference type="GO" id="GO:0009231">
    <property type="term" value="P:riboflavin biosynthetic process"/>
    <property type="evidence" value="ECO:0007669"/>
    <property type="project" value="TreeGrafter"/>
</dbReference>
<proteinExistence type="inferred from homology"/>
<dbReference type="PANTHER" id="PTHR35005:SF1">
    <property type="entry name" value="2-AMINO-5-FORMYLAMINO-6-RIBOSYLAMINOPYRIMIDIN-4(3H)-ONE 5'-MONOPHOSPHATE DEFORMYLASE"/>
    <property type="match status" value="1"/>
</dbReference>
<dbReference type="InterPro" id="IPR024087">
    <property type="entry name" value="Creatininase-like_sf"/>
</dbReference>
<dbReference type="GO" id="GO:0016811">
    <property type="term" value="F:hydrolase activity, acting on carbon-nitrogen (but not peptide) bonds, in linear amides"/>
    <property type="evidence" value="ECO:0007669"/>
    <property type="project" value="TreeGrafter"/>
</dbReference>
<sequence length="253" mass="27962">MRWEKFTTNKIAALDRNIPVVLNVAAIEQHGPHLPLETDACIGDHFLRVLEERLGEEVLILPQVKICCSEHHMDFAGTLSVRHETFLLYVGDILESVVRHGFRNIVLFNSHGGNQAIGQVLLESFGAKHRDCRIAMLTWWRLAAKELSAIRESGFAGINHACEFETSLMLLTAPESVQRELISGMSYVETYGWANADMILPARGALFRSMKDMSDGTGVVGDPSSASVDKGERITAAVVDQLAHVVKSLARAR</sequence>
<dbReference type="Pfam" id="PF02633">
    <property type="entry name" value="Creatininase"/>
    <property type="match status" value="1"/>
</dbReference>
<dbReference type="AlphaFoldDB" id="A0A512C099"/>
<dbReference type="InterPro" id="IPR003785">
    <property type="entry name" value="Creatininase/forma_Hydrolase"/>
</dbReference>
<dbReference type="RefSeq" id="WP_114184964.1">
    <property type="nucleotide sequence ID" value="NZ_BJYU01000116.1"/>
</dbReference>
<accession>A0A512C099</accession>
<dbReference type="PANTHER" id="PTHR35005">
    <property type="entry name" value="3-DEHYDRO-SCYLLO-INOSOSE HYDROLASE"/>
    <property type="match status" value="1"/>
</dbReference>
<dbReference type="GO" id="GO:0046872">
    <property type="term" value="F:metal ion binding"/>
    <property type="evidence" value="ECO:0007669"/>
    <property type="project" value="UniProtKB-KW"/>
</dbReference>
<evidence type="ECO:0000256" key="3">
    <source>
        <dbReference type="ARBA" id="ARBA00022801"/>
    </source>
</evidence>
<comment type="similarity">
    <text evidence="5">Belongs to the creatininase superfamily.</text>
</comment>
<evidence type="ECO:0000313" key="7">
    <source>
        <dbReference type="Proteomes" id="UP000321085"/>
    </source>
</evidence>
<dbReference type="EMBL" id="BJYU01000116">
    <property type="protein sequence ID" value="GEO17639.1"/>
    <property type="molecule type" value="Genomic_DNA"/>
</dbReference>
<keyword evidence="2" id="KW-0479">Metal-binding</keyword>
<reference evidence="6 7" key="1">
    <citation type="submission" date="2019-07" db="EMBL/GenBank/DDBJ databases">
        <title>Whole genome shotgun sequence of Microvirga aerophila NBRC 106136.</title>
        <authorList>
            <person name="Hosoyama A."/>
            <person name="Uohara A."/>
            <person name="Ohji S."/>
            <person name="Ichikawa N."/>
        </authorList>
    </citation>
    <scope>NUCLEOTIDE SEQUENCE [LARGE SCALE GENOMIC DNA]</scope>
    <source>
        <strain evidence="6 7">NBRC 106136</strain>
    </source>
</reference>
<keyword evidence="3" id="KW-0378">Hydrolase</keyword>
<evidence type="ECO:0000256" key="2">
    <source>
        <dbReference type="ARBA" id="ARBA00022723"/>
    </source>
</evidence>
<evidence type="ECO:0000313" key="6">
    <source>
        <dbReference type="EMBL" id="GEO17639.1"/>
    </source>
</evidence>
<organism evidence="6 7">
    <name type="scientific">Microvirga aerophila</name>
    <dbReference type="NCBI Taxonomy" id="670291"/>
    <lineage>
        <taxon>Bacteria</taxon>
        <taxon>Pseudomonadati</taxon>
        <taxon>Pseudomonadota</taxon>
        <taxon>Alphaproteobacteria</taxon>
        <taxon>Hyphomicrobiales</taxon>
        <taxon>Methylobacteriaceae</taxon>
        <taxon>Microvirga</taxon>
    </lineage>
</organism>
<comment type="cofactor">
    <cofactor evidence="1">
        <name>Zn(2+)</name>
        <dbReference type="ChEBI" id="CHEBI:29105"/>
    </cofactor>
</comment>
<evidence type="ECO:0000256" key="4">
    <source>
        <dbReference type="ARBA" id="ARBA00022833"/>
    </source>
</evidence>
<comment type="caution">
    <text evidence="6">The sequence shown here is derived from an EMBL/GenBank/DDBJ whole genome shotgun (WGS) entry which is preliminary data.</text>
</comment>
<keyword evidence="4" id="KW-0862">Zinc</keyword>
<dbReference type="OrthoDB" id="9801445at2"/>
<dbReference type="Proteomes" id="UP000321085">
    <property type="component" value="Unassembled WGS sequence"/>
</dbReference>
<evidence type="ECO:0000256" key="1">
    <source>
        <dbReference type="ARBA" id="ARBA00001947"/>
    </source>
</evidence>
<gene>
    <name evidence="6" type="ORF">MAE02_53350</name>
</gene>
<name>A0A512C099_9HYPH</name>
<keyword evidence="7" id="KW-1185">Reference proteome</keyword>
<dbReference type="Gene3D" id="3.40.50.10310">
    <property type="entry name" value="Creatininase"/>
    <property type="match status" value="1"/>
</dbReference>
<dbReference type="SUPFAM" id="SSF102215">
    <property type="entry name" value="Creatininase"/>
    <property type="match status" value="1"/>
</dbReference>
<protein>
    <submittedName>
        <fullName evidence="6">Creatininase</fullName>
    </submittedName>
</protein>